<dbReference type="EMBL" id="FNAS01000006">
    <property type="protein sequence ID" value="SDE28458.1"/>
    <property type="molecule type" value="Genomic_DNA"/>
</dbReference>
<dbReference type="Proteomes" id="UP000198517">
    <property type="component" value="Unassembled WGS sequence"/>
</dbReference>
<gene>
    <name evidence="1" type="ORF">SAMN05421544_10656</name>
</gene>
<dbReference type="STRING" id="1071918.SAMN05421544_10656"/>
<evidence type="ECO:0000313" key="2">
    <source>
        <dbReference type="Proteomes" id="UP000198517"/>
    </source>
</evidence>
<accession>A0A1G7BMV5</accession>
<evidence type="ECO:0000313" key="1">
    <source>
        <dbReference type="EMBL" id="SDE28458.1"/>
    </source>
</evidence>
<organism evidence="1 2">
    <name type="scientific">Riemerella columbipharyngis</name>
    <dbReference type="NCBI Taxonomy" id="1071918"/>
    <lineage>
        <taxon>Bacteria</taxon>
        <taxon>Pseudomonadati</taxon>
        <taxon>Bacteroidota</taxon>
        <taxon>Flavobacteriia</taxon>
        <taxon>Flavobacteriales</taxon>
        <taxon>Weeksellaceae</taxon>
        <taxon>Riemerella</taxon>
    </lineage>
</organism>
<name>A0A1G7BMV5_9FLAO</name>
<reference evidence="1 2" key="1">
    <citation type="submission" date="2016-10" db="EMBL/GenBank/DDBJ databases">
        <authorList>
            <person name="de Groot N.N."/>
        </authorList>
    </citation>
    <scope>NUCLEOTIDE SEQUENCE [LARGE SCALE GENOMIC DNA]</scope>
    <source>
        <strain evidence="1 2">DSM 24015</strain>
    </source>
</reference>
<dbReference type="OrthoDB" id="1149204at2"/>
<protein>
    <submittedName>
        <fullName evidence="1">Uncharacterized protein</fullName>
    </submittedName>
</protein>
<dbReference type="AlphaFoldDB" id="A0A1G7BMV5"/>
<dbReference type="RefSeq" id="WP_092736333.1">
    <property type="nucleotide sequence ID" value="NZ_FNAS01000006.1"/>
</dbReference>
<sequence>MENKDFLGLDVPYLTNAYIRQKDKEDIKIVCANLLRFAWDKGLLLNNPFNEEGELILTTCVYENDVTELGRQIFSDLCYKWITYTDNLTGKIDRKNNIKMLEKYYNQLIQQLEIKQ</sequence>
<keyword evidence="2" id="KW-1185">Reference proteome</keyword>
<proteinExistence type="predicted"/>